<evidence type="ECO:0000313" key="1">
    <source>
        <dbReference type="EMBL" id="BBI99203.1"/>
    </source>
</evidence>
<dbReference type="CDD" id="cd02440">
    <property type="entry name" value="AdoMet_MTases"/>
    <property type="match status" value="1"/>
</dbReference>
<dbReference type="RefSeq" id="WP_212786794.1">
    <property type="nucleotide sequence ID" value="NZ_AP019536.1"/>
</dbReference>
<dbReference type="EMBL" id="AP019536">
    <property type="protein sequence ID" value="BBI99203.1"/>
    <property type="molecule type" value="Genomic_DNA"/>
</dbReference>
<sequence length="257" mass="29588">MALPQLCWDVKFLKDNPTLQDENYGIPAELKKINYPIRLVRYWFMYHFLREDAARKGALDVCEIGVDVGQMLGFMHAAAEHGGEKVPLASWDAVDALIREDILKRAGYNHFYEVDLESPEFKLDEGKQYDAMILLHVLEHLFKPEDLITKLVPHLKPGGMLIGGFPSLPESMAQSREDKIRPGARKYGHVSVFSPKRVRDMAAANGLEVEILTGAFFIRKKGFFLENYKWWMRLNLWFGAMFPGWPGETYWVLRKPA</sequence>
<keyword evidence="2" id="KW-1185">Reference proteome</keyword>
<dbReference type="Proteomes" id="UP001319121">
    <property type="component" value="Chromosome"/>
</dbReference>
<protein>
    <submittedName>
        <fullName evidence="1">Uncharacterized protein</fullName>
    </submittedName>
</protein>
<organism evidence="1 2">
    <name type="scientific">Ferrigenium kumadai</name>
    <dbReference type="NCBI Taxonomy" id="1682490"/>
    <lineage>
        <taxon>Bacteria</taxon>
        <taxon>Pseudomonadati</taxon>
        <taxon>Pseudomonadota</taxon>
        <taxon>Betaproteobacteria</taxon>
        <taxon>Nitrosomonadales</taxon>
        <taxon>Gallionellaceae</taxon>
        <taxon>Ferrigenium</taxon>
    </lineage>
</organism>
<dbReference type="InterPro" id="IPR029063">
    <property type="entry name" value="SAM-dependent_MTases_sf"/>
</dbReference>
<accession>A0AAN1SY88</accession>
<proteinExistence type="predicted"/>
<gene>
    <name evidence="1" type="ORF">FGKAn22_08960</name>
</gene>
<dbReference type="KEGG" id="fku:FGKAn22_08960"/>
<reference evidence="1 2" key="1">
    <citation type="submission" date="2019-03" db="EMBL/GenBank/DDBJ databases">
        <title>Complete genome sequence of Ferrigenium kumadai strain An22, a microaerophilic iron-oxidizing bacterium isolated from a paddy field soil.</title>
        <authorList>
            <person name="Watanabe T."/>
            <person name="Asakawa S."/>
        </authorList>
    </citation>
    <scope>NUCLEOTIDE SEQUENCE [LARGE SCALE GENOMIC DNA]</scope>
    <source>
        <strain evidence="1 2">An22</strain>
    </source>
</reference>
<name>A0AAN1SY88_9PROT</name>
<evidence type="ECO:0000313" key="2">
    <source>
        <dbReference type="Proteomes" id="UP001319121"/>
    </source>
</evidence>
<dbReference type="Gene3D" id="3.40.50.150">
    <property type="entry name" value="Vaccinia Virus protein VP39"/>
    <property type="match status" value="1"/>
</dbReference>
<dbReference type="AlphaFoldDB" id="A0AAN1SY88"/>
<dbReference type="Pfam" id="PF13489">
    <property type="entry name" value="Methyltransf_23"/>
    <property type="match status" value="1"/>
</dbReference>
<dbReference type="SUPFAM" id="SSF53335">
    <property type="entry name" value="S-adenosyl-L-methionine-dependent methyltransferases"/>
    <property type="match status" value="1"/>
</dbReference>